<dbReference type="PROSITE" id="PS50942">
    <property type="entry name" value="ENTH"/>
    <property type="match status" value="1"/>
</dbReference>
<name>A0A0D2B835_9PEZI</name>
<dbReference type="GO" id="GO:0005545">
    <property type="term" value="F:1-phosphatidylinositol binding"/>
    <property type="evidence" value="ECO:0007669"/>
    <property type="project" value="InterPro"/>
</dbReference>
<organism evidence="5 6">
    <name type="scientific">Verruconis gallopava</name>
    <dbReference type="NCBI Taxonomy" id="253628"/>
    <lineage>
        <taxon>Eukaryota</taxon>
        <taxon>Fungi</taxon>
        <taxon>Dikarya</taxon>
        <taxon>Ascomycota</taxon>
        <taxon>Pezizomycotina</taxon>
        <taxon>Dothideomycetes</taxon>
        <taxon>Pleosporomycetidae</taxon>
        <taxon>Venturiales</taxon>
        <taxon>Sympoventuriaceae</taxon>
        <taxon>Verruconis</taxon>
    </lineage>
</organism>
<dbReference type="InterPro" id="IPR011417">
    <property type="entry name" value="ANTH_dom"/>
</dbReference>
<dbReference type="GO" id="GO:0032050">
    <property type="term" value="F:clathrin heavy chain binding"/>
    <property type="evidence" value="ECO:0007669"/>
    <property type="project" value="TreeGrafter"/>
</dbReference>
<dbReference type="CDD" id="cd16988">
    <property type="entry name" value="ANTH_N_YAP180"/>
    <property type="match status" value="1"/>
</dbReference>
<dbReference type="GO" id="GO:0072583">
    <property type="term" value="P:clathrin-dependent endocytosis"/>
    <property type="evidence" value="ECO:0007669"/>
    <property type="project" value="InterPro"/>
</dbReference>
<feature type="compositionally biased region" description="Polar residues" evidence="3">
    <location>
        <begin position="583"/>
        <end position="612"/>
    </location>
</feature>
<comment type="subcellular location">
    <subcellularLocation>
        <location evidence="1">Cytoplasm</location>
    </subcellularLocation>
</comment>
<dbReference type="RefSeq" id="XP_016217258.1">
    <property type="nucleotide sequence ID" value="XM_016355242.1"/>
</dbReference>
<evidence type="ECO:0000313" key="6">
    <source>
        <dbReference type="Proteomes" id="UP000053259"/>
    </source>
</evidence>
<feature type="region of interest" description="Disordered" evidence="3">
    <location>
        <begin position="432"/>
        <end position="636"/>
    </location>
</feature>
<dbReference type="Gene3D" id="1.20.58.150">
    <property type="entry name" value="ANTH domain"/>
    <property type="match status" value="1"/>
</dbReference>
<evidence type="ECO:0000313" key="5">
    <source>
        <dbReference type="EMBL" id="KIW07389.1"/>
    </source>
</evidence>
<feature type="compositionally biased region" description="Polar residues" evidence="3">
    <location>
        <begin position="439"/>
        <end position="467"/>
    </location>
</feature>
<evidence type="ECO:0000256" key="1">
    <source>
        <dbReference type="ARBA" id="ARBA00004496"/>
    </source>
</evidence>
<dbReference type="GO" id="GO:0005546">
    <property type="term" value="F:phosphatidylinositol-4,5-bisphosphate binding"/>
    <property type="evidence" value="ECO:0007669"/>
    <property type="project" value="TreeGrafter"/>
</dbReference>
<feature type="region of interest" description="Disordered" evidence="3">
    <location>
        <begin position="390"/>
        <end position="417"/>
    </location>
</feature>
<evidence type="ECO:0000259" key="4">
    <source>
        <dbReference type="PROSITE" id="PS50942"/>
    </source>
</evidence>
<dbReference type="GO" id="GO:0030136">
    <property type="term" value="C:clathrin-coated vesicle"/>
    <property type="evidence" value="ECO:0007669"/>
    <property type="project" value="InterPro"/>
</dbReference>
<accession>A0A0D2B835</accession>
<dbReference type="GeneID" id="27310205"/>
<feature type="compositionally biased region" description="Polar residues" evidence="3">
    <location>
        <begin position="477"/>
        <end position="551"/>
    </location>
</feature>
<dbReference type="AlphaFoldDB" id="A0A0D2B835"/>
<sequence length="636" mass="69195">MASSFEKSVKGATKIKLAAPKSKYVEHILVATHAGEQGVAEVFRVLQNRLRDSTWTIVFKSLIIVHFMIREGEPDVTLRHLSSNPTRKLAINNFTEVQTQGRNIKAYAEYLVQRVNSFSATKVDFVRAGEGRLTRLSVEKGLLRETESVQSMIRALLRCDFLTLETENDISLTAFRLLVMDLLVLFHVMNEGMVNILQHFFEMSKPDAERTLNIYRTFVKQTENVVKYLSVARNYEHVTRLEIPTLKHAPTVLTTQLEEYVKDPDFEVMRRQYLAQQGAKKGGKTSTNGSSKLLEQKTNASATKSEAFPEPKVGAQSETKAPKADLIDFFESIEQNQTTMNTNPFQQPQLAQAQNMPAQATGFQQSPFGIQQTGVAGSQAAFTQQQTGFSNQQTPFGVTQPTGFQQPSFGPQQSNISNQQNTAFGIQTTGMTTPQQQTFSPAQASSAGNPFAQAPSTAGQQPLQPSFTGAGFGGYTPQPQNQRFTPALSSIPQNSAPSFTPSVPATEPPASTNPFRQSMLPQSTGNPFAKQQSPPVGTQNTLAPPNNNVFSPSAPMMPQATGTNPFARPQTGSPGPALGGVTTHATGSTNPFRQSQFVNQSTGLGWQSSVPQGTIGGLSPDQIQTTSIFPRPGAGQ</sequence>
<dbReference type="FunCoup" id="A0A0D2B835">
    <property type="interactions" value="422"/>
</dbReference>
<dbReference type="SMART" id="SM00273">
    <property type="entry name" value="ENTH"/>
    <property type="match status" value="1"/>
</dbReference>
<dbReference type="Gene3D" id="1.25.40.90">
    <property type="match status" value="1"/>
</dbReference>
<dbReference type="EMBL" id="KN847533">
    <property type="protein sequence ID" value="KIW07389.1"/>
    <property type="molecule type" value="Genomic_DNA"/>
</dbReference>
<dbReference type="STRING" id="253628.A0A0D2B835"/>
<dbReference type="InterPro" id="IPR045192">
    <property type="entry name" value="AP180-like"/>
</dbReference>
<dbReference type="GO" id="GO:0048268">
    <property type="term" value="P:clathrin coat assembly"/>
    <property type="evidence" value="ECO:0007669"/>
    <property type="project" value="InterPro"/>
</dbReference>
<dbReference type="InterPro" id="IPR013809">
    <property type="entry name" value="ENTH"/>
</dbReference>
<feature type="compositionally biased region" description="Polar residues" evidence="3">
    <location>
        <begin position="284"/>
        <end position="304"/>
    </location>
</feature>
<dbReference type="VEuPathDB" id="FungiDB:PV09_02232"/>
<proteinExistence type="predicted"/>
<dbReference type="InParanoid" id="A0A0D2B835"/>
<dbReference type="GO" id="GO:0000149">
    <property type="term" value="F:SNARE binding"/>
    <property type="evidence" value="ECO:0007669"/>
    <property type="project" value="TreeGrafter"/>
</dbReference>
<evidence type="ECO:0000256" key="3">
    <source>
        <dbReference type="SAM" id="MobiDB-lite"/>
    </source>
</evidence>
<dbReference type="GO" id="GO:0006900">
    <property type="term" value="P:vesicle budding from membrane"/>
    <property type="evidence" value="ECO:0007669"/>
    <property type="project" value="TreeGrafter"/>
</dbReference>
<dbReference type="OrthoDB" id="44015at2759"/>
<dbReference type="PANTHER" id="PTHR22951">
    <property type="entry name" value="CLATHRIN ASSEMBLY PROTEIN"/>
    <property type="match status" value="1"/>
</dbReference>
<protein>
    <recommendedName>
        <fullName evidence="4">ENTH domain-containing protein</fullName>
    </recommendedName>
</protein>
<dbReference type="SUPFAM" id="SSF48464">
    <property type="entry name" value="ENTH/VHS domain"/>
    <property type="match status" value="1"/>
</dbReference>
<evidence type="ECO:0000256" key="2">
    <source>
        <dbReference type="ARBA" id="ARBA00022490"/>
    </source>
</evidence>
<feature type="domain" description="ENTH" evidence="4">
    <location>
        <begin position="1"/>
        <end position="125"/>
    </location>
</feature>
<keyword evidence="2" id="KW-0963">Cytoplasm</keyword>
<dbReference type="FunFam" id="1.25.40.90:FF:000025">
    <property type="entry name" value="ENTH domain protein"/>
    <property type="match status" value="1"/>
</dbReference>
<dbReference type="FunFam" id="1.20.58.150:FF:000004">
    <property type="entry name" value="ENTH domain protein"/>
    <property type="match status" value="1"/>
</dbReference>
<dbReference type="Pfam" id="PF07651">
    <property type="entry name" value="ANTH"/>
    <property type="match status" value="1"/>
</dbReference>
<dbReference type="Proteomes" id="UP000053259">
    <property type="component" value="Unassembled WGS sequence"/>
</dbReference>
<feature type="region of interest" description="Disordered" evidence="3">
    <location>
        <begin position="277"/>
        <end position="321"/>
    </location>
</feature>
<dbReference type="InterPro" id="IPR008942">
    <property type="entry name" value="ENTH_VHS"/>
</dbReference>
<dbReference type="GO" id="GO:0005905">
    <property type="term" value="C:clathrin-coated pit"/>
    <property type="evidence" value="ECO:0007669"/>
    <property type="project" value="TreeGrafter"/>
</dbReference>
<dbReference type="PANTHER" id="PTHR22951:SF5">
    <property type="entry name" value="PHOSPHATIDYLINOSITOL-BINDING CLATHRIN ASSEMBLY PROTEIN LAP"/>
    <property type="match status" value="1"/>
</dbReference>
<dbReference type="HOGENOM" id="CLU_014248_1_0_1"/>
<dbReference type="InterPro" id="IPR014712">
    <property type="entry name" value="ANTH_dom_sf"/>
</dbReference>
<gene>
    <name evidence="5" type="ORF">PV09_02232</name>
</gene>
<keyword evidence="6" id="KW-1185">Reference proteome</keyword>
<reference evidence="5 6" key="1">
    <citation type="submission" date="2015-01" db="EMBL/GenBank/DDBJ databases">
        <title>The Genome Sequence of Ochroconis gallopava CBS43764.</title>
        <authorList>
            <consortium name="The Broad Institute Genomics Platform"/>
            <person name="Cuomo C."/>
            <person name="de Hoog S."/>
            <person name="Gorbushina A."/>
            <person name="Stielow B."/>
            <person name="Teixiera M."/>
            <person name="Abouelleil A."/>
            <person name="Chapman S.B."/>
            <person name="Priest M."/>
            <person name="Young S.K."/>
            <person name="Wortman J."/>
            <person name="Nusbaum C."/>
            <person name="Birren B."/>
        </authorList>
    </citation>
    <scope>NUCLEOTIDE SEQUENCE [LARGE SCALE GENOMIC DNA]</scope>
    <source>
        <strain evidence="5 6">CBS 43764</strain>
    </source>
</reference>
<dbReference type="SUPFAM" id="SSF89009">
    <property type="entry name" value="GAT-like domain"/>
    <property type="match status" value="1"/>
</dbReference>